<dbReference type="SUPFAM" id="SSF49478">
    <property type="entry name" value="Cna protein B-type domain"/>
    <property type="match status" value="1"/>
</dbReference>
<dbReference type="OrthoDB" id="9811006at2"/>
<dbReference type="RefSeq" id="WP_091668306.1">
    <property type="nucleotide sequence ID" value="NZ_FOKG01000001.1"/>
</dbReference>
<dbReference type="PANTHER" id="PTHR34406">
    <property type="entry name" value="PROTEIN YCEI"/>
    <property type="match status" value="1"/>
</dbReference>
<dbReference type="InterPro" id="IPR036761">
    <property type="entry name" value="TTHA0802/YceI-like_sf"/>
</dbReference>
<feature type="domain" description="Lipid/polyisoprenoid-binding YceI-like" evidence="2">
    <location>
        <begin position="98"/>
        <end position="266"/>
    </location>
</feature>
<evidence type="ECO:0000259" key="2">
    <source>
        <dbReference type="SMART" id="SM00867"/>
    </source>
</evidence>
<evidence type="ECO:0000313" key="4">
    <source>
        <dbReference type="Proteomes" id="UP000243799"/>
    </source>
</evidence>
<dbReference type="STRING" id="490629.SAMN05216266_101315"/>
<evidence type="ECO:0000313" key="3">
    <source>
        <dbReference type="EMBL" id="SFA76840.1"/>
    </source>
</evidence>
<accession>A0A1I0VLR3</accession>
<gene>
    <name evidence="3" type="ORF">SAMN05216266_101315</name>
</gene>
<comment type="similarity">
    <text evidence="1">Belongs to the UPF0312 family.</text>
</comment>
<dbReference type="EMBL" id="FOKG01000001">
    <property type="protein sequence ID" value="SFA76840.1"/>
    <property type="molecule type" value="Genomic_DNA"/>
</dbReference>
<dbReference type="SUPFAM" id="SSF101874">
    <property type="entry name" value="YceI-like"/>
    <property type="match status" value="1"/>
</dbReference>
<proteinExistence type="inferred from homology"/>
<sequence length="274" mass="29099">MGDGLRVHVRTSEGFAVENTTLTVTDMSGKQVARVPADATGAVVTEPLPPGVYTAVLTAAGYLPVARTAQIRSDGGGSLGEVVLEPAAGAVKLPPAGPWVIDPMHSSVVATARHLGIASIKARFSDLAGRIEVGRPVEQSSVRAQIQAAGIDTGIKMRDDHLRSPDFLDVDVYPLIEFTSTSMRATGTDTWVLRGELSLHGQRREIELDLRYGGFGPDPWGGVRAAFHAETLLRRNDFAIDYNTLVRAGVAAIGTTVKIEIDIQAVQGETLPVL</sequence>
<dbReference type="SMART" id="SM00867">
    <property type="entry name" value="YceI"/>
    <property type="match status" value="1"/>
</dbReference>
<dbReference type="Gene3D" id="2.40.128.110">
    <property type="entry name" value="Lipid/polyisoprenoid-binding, YceI-like"/>
    <property type="match status" value="1"/>
</dbReference>
<dbReference type="PANTHER" id="PTHR34406:SF1">
    <property type="entry name" value="PROTEIN YCEI"/>
    <property type="match status" value="1"/>
</dbReference>
<reference evidence="4" key="1">
    <citation type="submission" date="2016-10" db="EMBL/GenBank/DDBJ databases">
        <authorList>
            <person name="Varghese N."/>
            <person name="Submissions S."/>
        </authorList>
    </citation>
    <scope>NUCLEOTIDE SEQUENCE [LARGE SCALE GENOMIC DNA]</scope>
    <source>
        <strain evidence="4">CGMCC 4.3568</strain>
    </source>
</reference>
<keyword evidence="4" id="KW-1185">Reference proteome</keyword>
<protein>
    <submittedName>
        <fullName evidence="3">Por secretion system C-terminal sorting domain-containing protein</fullName>
    </submittedName>
</protein>
<dbReference type="AlphaFoldDB" id="A0A1I0VLR3"/>
<evidence type="ECO:0000256" key="1">
    <source>
        <dbReference type="ARBA" id="ARBA00008812"/>
    </source>
</evidence>
<organism evidence="3 4">
    <name type="scientific">Amycolatopsis marina</name>
    <dbReference type="NCBI Taxonomy" id="490629"/>
    <lineage>
        <taxon>Bacteria</taxon>
        <taxon>Bacillati</taxon>
        <taxon>Actinomycetota</taxon>
        <taxon>Actinomycetes</taxon>
        <taxon>Pseudonocardiales</taxon>
        <taxon>Pseudonocardiaceae</taxon>
        <taxon>Amycolatopsis</taxon>
    </lineage>
</organism>
<dbReference type="Proteomes" id="UP000243799">
    <property type="component" value="Unassembled WGS sequence"/>
</dbReference>
<dbReference type="InterPro" id="IPR007372">
    <property type="entry name" value="Lipid/polyisoprenoid-bd_YceI"/>
</dbReference>
<dbReference type="Pfam" id="PF04264">
    <property type="entry name" value="YceI"/>
    <property type="match status" value="1"/>
</dbReference>
<name>A0A1I0VLR3_9PSEU</name>